<dbReference type="InterPro" id="IPR044825">
    <property type="entry name" value="GLK1/2-like"/>
</dbReference>
<dbReference type="InterPro" id="IPR001005">
    <property type="entry name" value="SANT/Myb"/>
</dbReference>
<gene>
    <name evidence="13 14 15" type="primary">LOC111291141</name>
</gene>
<dbReference type="AlphaFoldDB" id="A0A6P5YDS7"/>
<feature type="region of interest" description="Disordered" evidence="9">
    <location>
        <begin position="275"/>
        <end position="306"/>
    </location>
</feature>
<organism evidence="12 15">
    <name type="scientific">Durio zibethinus</name>
    <name type="common">Durian</name>
    <dbReference type="NCBI Taxonomy" id="66656"/>
    <lineage>
        <taxon>Eukaryota</taxon>
        <taxon>Viridiplantae</taxon>
        <taxon>Streptophyta</taxon>
        <taxon>Embryophyta</taxon>
        <taxon>Tracheophyta</taxon>
        <taxon>Spermatophyta</taxon>
        <taxon>Magnoliopsida</taxon>
        <taxon>eudicotyledons</taxon>
        <taxon>Gunneridae</taxon>
        <taxon>Pentapetalae</taxon>
        <taxon>rosids</taxon>
        <taxon>malvids</taxon>
        <taxon>Malvales</taxon>
        <taxon>Malvaceae</taxon>
        <taxon>Helicteroideae</taxon>
        <taxon>Durio</taxon>
    </lineage>
</organism>
<dbReference type="InterPro" id="IPR009057">
    <property type="entry name" value="Homeodomain-like_sf"/>
</dbReference>
<dbReference type="GO" id="GO:0045893">
    <property type="term" value="P:positive regulation of DNA-templated transcription"/>
    <property type="evidence" value="ECO:0007669"/>
    <property type="project" value="InterPro"/>
</dbReference>
<dbReference type="InterPro" id="IPR006447">
    <property type="entry name" value="Myb_dom_plants"/>
</dbReference>
<dbReference type="InterPro" id="IPR011006">
    <property type="entry name" value="CheY-like_superfamily"/>
</dbReference>
<feature type="compositionally biased region" description="Basic and acidic residues" evidence="9">
    <location>
        <begin position="217"/>
        <end position="236"/>
    </location>
</feature>
<evidence type="ECO:0000256" key="7">
    <source>
        <dbReference type="ARBA" id="ARBA00061767"/>
    </source>
</evidence>
<dbReference type="PROSITE" id="PS51294">
    <property type="entry name" value="HTH_MYB"/>
    <property type="match status" value="1"/>
</dbReference>
<evidence type="ECO:0000256" key="1">
    <source>
        <dbReference type="ARBA" id="ARBA00004123"/>
    </source>
</evidence>
<dbReference type="KEGG" id="dzi:111291141"/>
<dbReference type="Gene3D" id="3.40.50.2300">
    <property type="match status" value="1"/>
</dbReference>
<dbReference type="Pfam" id="PF00072">
    <property type="entry name" value="Response_reg"/>
    <property type="match status" value="1"/>
</dbReference>
<evidence type="ECO:0000256" key="3">
    <source>
        <dbReference type="ARBA" id="ARBA00023015"/>
    </source>
</evidence>
<evidence type="ECO:0000256" key="4">
    <source>
        <dbReference type="ARBA" id="ARBA00023125"/>
    </source>
</evidence>
<dbReference type="Gene3D" id="1.10.10.60">
    <property type="entry name" value="Homeodomain-like"/>
    <property type="match status" value="1"/>
</dbReference>
<dbReference type="PROSITE" id="PS50110">
    <property type="entry name" value="RESPONSE_REGULATORY"/>
    <property type="match status" value="1"/>
</dbReference>
<evidence type="ECO:0000313" key="13">
    <source>
        <dbReference type="RefSeq" id="XP_022738483.1"/>
    </source>
</evidence>
<keyword evidence="3" id="KW-0805">Transcription regulation</keyword>
<dbReference type="SUPFAM" id="SSF46689">
    <property type="entry name" value="Homeodomain-like"/>
    <property type="match status" value="1"/>
</dbReference>
<keyword evidence="6" id="KW-0539">Nucleus</keyword>
<evidence type="ECO:0000259" key="11">
    <source>
        <dbReference type="PROSITE" id="PS51294"/>
    </source>
</evidence>
<feature type="region of interest" description="Disordered" evidence="9">
    <location>
        <begin position="217"/>
        <end position="242"/>
    </location>
</feature>
<protein>
    <submittedName>
        <fullName evidence="13 14">Two-component response regulator-like APRR2 isoform X1</fullName>
    </submittedName>
</protein>
<keyword evidence="2" id="KW-0902">Two-component regulatory system</keyword>
<feature type="domain" description="HTH myb-type" evidence="11">
    <location>
        <begin position="314"/>
        <end position="373"/>
    </location>
</feature>
<dbReference type="FunFam" id="3.40.50.2300:FF:000206">
    <property type="entry name" value="Two-component response regulator-like APRR2"/>
    <property type="match status" value="1"/>
</dbReference>
<dbReference type="RefSeq" id="XP_022738483.1">
    <property type="nucleotide sequence ID" value="XM_022882748.1"/>
</dbReference>
<dbReference type="OrthoDB" id="1907052at2759"/>
<comment type="subunit">
    <text evidence="7">Binds the target DNA as a monomer.</text>
</comment>
<keyword evidence="5" id="KW-0804">Transcription</keyword>
<dbReference type="Proteomes" id="UP000515121">
    <property type="component" value="Unplaced"/>
</dbReference>
<dbReference type="GO" id="GO:0000160">
    <property type="term" value="P:phosphorelay signal transduction system"/>
    <property type="evidence" value="ECO:0007669"/>
    <property type="project" value="UniProtKB-KW"/>
</dbReference>
<evidence type="ECO:0000256" key="2">
    <source>
        <dbReference type="ARBA" id="ARBA00023012"/>
    </source>
</evidence>
<comment type="subcellular location">
    <subcellularLocation>
        <location evidence="1">Nucleus</location>
    </subcellularLocation>
</comment>
<reference evidence="13 14" key="1">
    <citation type="submission" date="2025-04" db="UniProtKB">
        <authorList>
            <consortium name="RefSeq"/>
        </authorList>
    </citation>
    <scope>IDENTIFICATION</scope>
    <source>
        <tissue evidence="13 14">Fruit stalk</tissue>
    </source>
</reference>
<evidence type="ECO:0000313" key="14">
    <source>
        <dbReference type="RefSeq" id="XP_022738484.1"/>
    </source>
</evidence>
<dbReference type="Pfam" id="PF00249">
    <property type="entry name" value="Myb_DNA-binding"/>
    <property type="match status" value="1"/>
</dbReference>
<dbReference type="PANTHER" id="PTHR31312:SF4">
    <property type="entry name" value="TWO-COMPONENT RESPONSE REGULATOR-LIKE APRR2"/>
    <property type="match status" value="1"/>
</dbReference>
<dbReference type="GO" id="GO:0003700">
    <property type="term" value="F:DNA-binding transcription factor activity"/>
    <property type="evidence" value="ECO:0007669"/>
    <property type="project" value="InterPro"/>
</dbReference>
<dbReference type="GO" id="GO:0000976">
    <property type="term" value="F:transcription cis-regulatory region binding"/>
    <property type="evidence" value="ECO:0007669"/>
    <property type="project" value="TreeGrafter"/>
</dbReference>
<name>A0A6P5YDS7_DURZI</name>
<dbReference type="SUPFAM" id="SSF52172">
    <property type="entry name" value="CheY-like"/>
    <property type="match status" value="1"/>
</dbReference>
<keyword evidence="4" id="KW-0238">DNA-binding</keyword>
<feature type="region of interest" description="Disordered" evidence="9">
    <location>
        <begin position="163"/>
        <end position="202"/>
    </location>
</feature>
<evidence type="ECO:0000256" key="8">
    <source>
        <dbReference type="PROSITE-ProRule" id="PRU00169"/>
    </source>
</evidence>
<dbReference type="NCBIfam" id="TIGR01557">
    <property type="entry name" value="myb_SHAQKYF"/>
    <property type="match status" value="1"/>
</dbReference>
<evidence type="ECO:0000313" key="12">
    <source>
        <dbReference type="Proteomes" id="UP000515121"/>
    </source>
</evidence>
<sequence length="557" mass="61894">MVCTSNDLSAWKDFPKGLRVLLLDDDSNSAAEIKSKLEAMDYIVYTFCNEHEALSAVSSRPENFHVAIVEVSTNNNNGTFKFLETAKDLPTIMTSNIHCISTMMKCIAFGAVEFLRKPLCEDKLRNIWQHVVHKAFNAGGNDLSESLKPIKESVVSMLHLQLENGKSKNEDSDKTEDVPVIHGNDREPSPGSDKYPAPSTPQLEQGARLLDDVDCQDHTNCSTEKESGEHDGESKSVETTSGNTIAEVTAPVGQSHGPTETMVKEEADLFDGIKGESTMYSHPQNRENSEGSHTGAEKPSTVSGLHSSYLNKVNRKRLKVDWTPELHKKFVQAVDQLGIDQAIPSRILELMKVEGLTRHNVASHLQKYRMHRRHILPKEDGRRWPQRDQTQRSCYPHKPIMAFPPYHSNHVVPIGPVYPMWGAPPHPASIQMWGSQGYPPWQPAESWHLKPYPGVHADAWGCPVMPPPQGYCCTFTQNASGFHYSSTMDNRSGMPQNSVEHQPAEEVIDKVVKEAINKPWLPLPLGLKPPATDSVLAELSRQGISTIPTHISGSNSC</sequence>
<dbReference type="GeneID" id="111291141"/>
<proteinExistence type="predicted"/>
<feature type="compositionally biased region" description="Basic and acidic residues" evidence="9">
    <location>
        <begin position="165"/>
        <end position="188"/>
    </location>
</feature>
<evidence type="ECO:0000256" key="6">
    <source>
        <dbReference type="ARBA" id="ARBA00023242"/>
    </source>
</evidence>
<comment type="caution">
    <text evidence="8">Lacks conserved residue(s) required for the propagation of feature annotation.</text>
</comment>
<evidence type="ECO:0000256" key="5">
    <source>
        <dbReference type="ARBA" id="ARBA00023163"/>
    </source>
</evidence>
<dbReference type="FunFam" id="1.10.10.60:FF:000007">
    <property type="entry name" value="Two-component response regulator"/>
    <property type="match status" value="1"/>
</dbReference>
<dbReference type="InterPro" id="IPR001789">
    <property type="entry name" value="Sig_transdc_resp-reg_receiver"/>
</dbReference>
<dbReference type="RefSeq" id="XP_022738485.1">
    <property type="nucleotide sequence ID" value="XM_022882750.1"/>
</dbReference>
<dbReference type="PANTHER" id="PTHR31312">
    <property type="entry name" value="TRANSCRIPTION ACTIVATOR GLK1"/>
    <property type="match status" value="1"/>
</dbReference>
<feature type="domain" description="Response regulatory" evidence="10">
    <location>
        <begin position="19"/>
        <end position="132"/>
    </location>
</feature>
<evidence type="ECO:0000256" key="9">
    <source>
        <dbReference type="SAM" id="MobiDB-lite"/>
    </source>
</evidence>
<dbReference type="InterPro" id="IPR017930">
    <property type="entry name" value="Myb_dom"/>
</dbReference>
<dbReference type="GO" id="GO:0005634">
    <property type="term" value="C:nucleus"/>
    <property type="evidence" value="ECO:0007669"/>
    <property type="project" value="UniProtKB-SubCell"/>
</dbReference>
<evidence type="ECO:0000259" key="10">
    <source>
        <dbReference type="PROSITE" id="PS50110"/>
    </source>
</evidence>
<evidence type="ECO:0000313" key="15">
    <source>
        <dbReference type="RefSeq" id="XP_022738485.1"/>
    </source>
</evidence>
<accession>A0A6P5YDS7</accession>
<keyword evidence="12" id="KW-1185">Reference proteome</keyword>
<dbReference type="RefSeq" id="XP_022738484.1">
    <property type="nucleotide sequence ID" value="XM_022882749.1"/>
</dbReference>